<dbReference type="AlphaFoldDB" id="A0A645IUC3"/>
<dbReference type="GO" id="GO:0005886">
    <property type="term" value="C:plasma membrane"/>
    <property type="evidence" value="ECO:0007669"/>
    <property type="project" value="UniProtKB-SubCell"/>
</dbReference>
<gene>
    <name evidence="7" type="ORF">SDC9_202112</name>
</gene>
<keyword evidence="3 6" id="KW-0812">Transmembrane</keyword>
<name>A0A645IUC3_9ZZZZ</name>
<dbReference type="PANTHER" id="PTHR30482">
    <property type="entry name" value="HIGH-AFFINITY BRANCHED-CHAIN AMINO ACID TRANSPORT SYSTEM PERMEASE"/>
    <property type="match status" value="1"/>
</dbReference>
<evidence type="ECO:0000256" key="1">
    <source>
        <dbReference type="ARBA" id="ARBA00004651"/>
    </source>
</evidence>
<feature type="transmembrane region" description="Helical" evidence="6">
    <location>
        <begin position="38"/>
        <end position="63"/>
    </location>
</feature>
<comment type="subcellular location">
    <subcellularLocation>
        <location evidence="1">Cell membrane</location>
        <topology evidence="1">Multi-pass membrane protein</topology>
    </subcellularLocation>
</comment>
<dbReference type="GO" id="GO:0015658">
    <property type="term" value="F:branched-chain amino acid transmembrane transporter activity"/>
    <property type="evidence" value="ECO:0007669"/>
    <property type="project" value="InterPro"/>
</dbReference>
<dbReference type="InterPro" id="IPR001851">
    <property type="entry name" value="ABC_transp_permease"/>
</dbReference>
<feature type="transmembrane region" description="Helical" evidence="6">
    <location>
        <begin position="75"/>
        <end position="92"/>
    </location>
</feature>
<evidence type="ECO:0000313" key="7">
    <source>
        <dbReference type="EMBL" id="MPN54442.1"/>
    </source>
</evidence>
<evidence type="ECO:0000256" key="2">
    <source>
        <dbReference type="ARBA" id="ARBA00022475"/>
    </source>
</evidence>
<keyword evidence="2" id="KW-1003">Cell membrane</keyword>
<sequence>MFAFVLAAFFAGIAGGLYAHHLGILNPAKFNFNYSVEILVMVVLGGMGSITGSVVAALVLTILPEALREFADYRLLVYSGMLIAMMLFRPKGLMGTKELSITKIGEGIKRLFTGTKKQAAAPQTGAEEE</sequence>
<evidence type="ECO:0000256" key="4">
    <source>
        <dbReference type="ARBA" id="ARBA00022989"/>
    </source>
</evidence>
<evidence type="ECO:0000256" key="6">
    <source>
        <dbReference type="SAM" id="Phobius"/>
    </source>
</evidence>
<evidence type="ECO:0008006" key="8">
    <source>
        <dbReference type="Google" id="ProtNLM"/>
    </source>
</evidence>
<dbReference type="EMBL" id="VSSQ01122676">
    <property type="protein sequence ID" value="MPN54442.1"/>
    <property type="molecule type" value="Genomic_DNA"/>
</dbReference>
<dbReference type="InterPro" id="IPR043428">
    <property type="entry name" value="LivM-like"/>
</dbReference>
<evidence type="ECO:0000256" key="5">
    <source>
        <dbReference type="ARBA" id="ARBA00023136"/>
    </source>
</evidence>
<accession>A0A645IUC3</accession>
<dbReference type="Pfam" id="PF02653">
    <property type="entry name" value="BPD_transp_2"/>
    <property type="match status" value="1"/>
</dbReference>
<proteinExistence type="predicted"/>
<dbReference type="PANTHER" id="PTHR30482:SF10">
    <property type="entry name" value="HIGH-AFFINITY BRANCHED-CHAIN AMINO ACID TRANSPORT PROTEIN BRAE"/>
    <property type="match status" value="1"/>
</dbReference>
<keyword evidence="4 6" id="KW-1133">Transmembrane helix</keyword>
<evidence type="ECO:0000256" key="3">
    <source>
        <dbReference type="ARBA" id="ARBA00022692"/>
    </source>
</evidence>
<comment type="caution">
    <text evidence="7">The sequence shown here is derived from an EMBL/GenBank/DDBJ whole genome shotgun (WGS) entry which is preliminary data.</text>
</comment>
<reference evidence="7" key="1">
    <citation type="submission" date="2019-08" db="EMBL/GenBank/DDBJ databases">
        <authorList>
            <person name="Kucharzyk K."/>
            <person name="Murdoch R.W."/>
            <person name="Higgins S."/>
            <person name="Loffler F."/>
        </authorList>
    </citation>
    <scope>NUCLEOTIDE SEQUENCE</scope>
</reference>
<dbReference type="CDD" id="cd06581">
    <property type="entry name" value="TM_PBP1_LivM_like"/>
    <property type="match status" value="1"/>
</dbReference>
<keyword evidence="5 6" id="KW-0472">Membrane</keyword>
<organism evidence="7">
    <name type="scientific">bioreactor metagenome</name>
    <dbReference type="NCBI Taxonomy" id="1076179"/>
    <lineage>
        <taxon>unclassified sequences</taxon>
        <taxon>metagenomes</taxon>
        <taxon>ecological metagenomes</taxon>
    </lineage>
</organism>
<protein>
    <recommendedName>
        <fullName evidence="8">High-affinity branched-chain amino acid transport system permease protein LivH</fullName>
    </recommendedName>
</protein>